<dbReference type="Pfam" id="PF01381">
    <property type="entry name" value="HTH_3"/>
    <property type="match status" value="1"/>
</dbReference>
<keyword evidence="3" id="KW-1185">Reference proteome</keyword>
<evidence type="ECO:0000313" key="3">
    <source>
        <dbReference type="Proteomes" id="UP000071561"/>
    </source>
</evidence>
<proteinExistence type="predicted"/>
<dbReference type="EMBL" id="CP014504">
    <property type="protein sequence ID" value="AMP97408.1"/>
    <property type="molecule type" value="Genomic_DNA"/>
</dbReference>
<reference evidence="2 3" key="1">
    <citation type="submission" date="2016-03" db="EMBL/GenBank/DDBJ databases">
        <title>Complete genome sequence of Pedobacter cryoconitis PAMC 27485.</title>
        <authorList>
            <person name="Lee J."/>
            <person name="Kim O.-S."/>
        </authorList>
    </citation>
    <scope>NUCLEOTIDE SEQUENCE [LARGE SCALE GENOMIC DNA]</scope>
    <source>
        <strain evidence="2 3">PAMC 27485</strain>
    </source>
</reference>
<sequence>MEKTLTDVEQFVVDFVLKIRTEKKLTQEDLGFILGVDRSFINKIENLEHNAKYNLNHINRLADHWGISPQEFLPKKAFPVSQNEESQK</sequence>
<name>A0A127V8U6_9SPHI</name>
<dbReference type="InterPro" id="IPR001387">
    <property type="entry name" value="Cro/C1-type_HTH"/>
</dbReference>
<organism evidence="2 3">
    <name type="scientific">Pedobacter cryoconitis</name>
    <dbReference type="NCBI Taxonomy" id="188932"/>
    <lineage>
        <taxon>Bacteria</taxon>
        <taxon>Pseudomonadati</taxon>
        <taxon>Bacteroidota</taxon>
        <taxon>Sphingobacteriia</taxon>
        <taxon>Sphingobacteriales</taxon>
        <taxon>Sphingobacteriaceae</taxon>
        <taxon>Pedobacter</taxon>
    </lineage>
</organism>
<dbReference type="SMART" id="SM00530">
    <property type="entry name" value="HTH_XRE"/>
    <property type="match status" value="1"/>
</dbReference>
<dbReference type="CDD" id="cd00093">
    <property type="entry name" value="HTH_XRE"/>
    <property type="match status" value="1"/>
</dbReference>
<dbReference type="GO" id="GO:0003677">
    <property type="term" value="F:DNA binding"/>
    <property type="evidence" value="ECO:0007669"/>
    <property type="project" value="InterPro"/>
</dbReference>
<dbReference type="InterPro" id="IPR010982">
    <property type="entry name" value="Lambda_DNA-bd_dom_sf"/>
</dbReference>
<evidence type="ECO:0000313" key="2">
    <source>
        <dbReference type="EMBL" id="AMP97408.1"/>
    </source>
</evidence>
<protein>
    <submittedName>
        <fullName evidence="2">XRE family transcriptional regulator</fullName>
    </submittedName>
</protein>
<dbReference type="Proteomes" id="UP000071561">
    <property type="component" value="Chromosome"/>
</dbReference>
<dbReference type="PATRIC" id="fig|188932.3.peg.460"/>
<dbReference type="KEGG" id="pcm:AY601_0452"/>
<feature type="domain" description="HTH cro/C1-type" evidence="1">
    <location>
        <begin position="16"/>
        <end position="72"/>
    </location>
</feature>
<accession>A0A127V8U6</accession>
<dbReference type="AlphaFoldDB" id="A0A127V8U6"/>
<dbReference type="SUPFAM" id="SSF47413">
    <property type="entry name" value="lambda repressor-like DNA-binding domains"/>
    <property type="match status" value="1"/>
</dbReference>
<dbReference type="OrthoDB" id="1098513at2"/>
<dbReference type="Gene3D" id="1.10.260.40">
    <property type="entry name" value="lambda repressor-like DNA-binding domains"/>
    <property type="match status" value="1"/>
</dbReference>
<gene>
    <name evidence="2" type="ORF">AY601_0452</name>
</gene>
<dbReference type="PROSITE" id="PS50943">
    <property type="entry name" value="HTH_CROC1"/>
    <property type="match status" value="1"/>
</dbReference>
<dbReference type="RefSeq" id="WP_068395807.1">
    <property type="nucleotide sequence ID" value="NZ_CP014504.1"/>
</dbReference>
<evidence type="ECO:0000259" key="1">
    <source>
        <dbReference type="PROSITE" id="PS50943"/>
    </source>
</evidence>